<dbReference type="SMART" id="SM00645">
    <property type="entry name" value="Pept_C1"/>
    <property type="match status" value="1"/>
</dbReference>
<accession>A0A8J9VSC8</accession>
<evidence type="ECO:0000313" key="10">
    <source>
        <dbReference type="EMBL" id="CAH1227184.1"/>
    </source>
</evidence>
<dbReference type="FunFam" id="3.90.70.10:FF:000006">
    <property type="entry name" value="Cathepsin S"/>
    <property type="match status" value="1"/>
</dbReference>
<keyword evidence="4" id="KW-0788">Thiol protease</keyword>
<feature type="chain" id="PRO_5035460292" evidence="7">
    <location>
        <begin position="27"/>
        <end position="338"/>
    </location>
</feature>
<evidence type="ECO:0000256" key="7">
    <source>
        <dbReference type="SAM" id="SignalP"/>
    </source>
</evidence>
<evidence type="ECO:0000256" key="2">
    <source>
        <dbReference type="ARBA" id="ARBA00022670"/>
    </source>
</evidence>
<dbReference type="InterPro" id="IPR038765">
    <property type="entry name" value="Papain-like_cys_pep_sf"/>
</dbReference>
<dbReference type="GO" id="GO:0006508">
    <property type="term" value="P:proteolysis"/>
    <property type="evidence" value="ECO:0007669"/>
    <property type="project" value="UniProtKB-KW"/>
</dbReference>
<protein>
    <submittedName>
        <fullName evidence="10">CTSL protein</fullName>
    </submittedName>
</protein>
<dbReference type="InterPro" id="IPR025661">
    <property type="entry name" value="Pept_asp_AS"/>
</dbReference>
<dbReference type="OrthoDB" id="10253408at2759"/>
<dbReference type="PRINTS" id="PR00705">
    <property type="entry name" value="PAPAIN"/>
</dbReference>
<dbReference type="InterPro" id="IPR000169">
    <property type="entry name" value="Pept_cys_AS"/>
</dbReference>
<dbReference type="InterPro" id="IPR025660">
    <property type="entry name" value="Pept_his_AS"/>
</dbReference>
<dbReference type="Gene3D" id="3.90.70.10">
    <property type="entry name" value="Cysteine proteinases"/>
    <property type="match status" value="1"/>
</dbReference>
<dbReference type="PROSITE" id="PS00139">
    <property type="entry name" value="THIOL_PROTEASE_CYS"/>
    <property type="match status" value="1"/>
</dbReference>
<reference evidence="10" key="1">
    <citation type="submission" date="2022-01" db="EMBL/GenBank/DDBJ databases">
        <authorList>
            <person name="Braso-Vives M."/>
        </authorList>
    </citation>
    <scope>NUCLEOTIDE SEQUENCE</scope>
</reference>
<dbReference type="InterPro" id="IPR039417">
    <property type="entry name" value="Peptidase_C1A_papain-like"/>
</dbReference>
<evidence type="ECO:0000313" key="11">
    <source>
        <dbReference type="Proteomes" id="UP000838412"/>
    </source>
</evidence>
<feature type="signal peptide" evidence="7">
    <location>
        <begin position="1"/>
        <end position="26"/>
    </location>
</feature>
<gene>
    <name evidence="10" type="primary">CTSL</name>
    <name evidence="10" type="ORF">BLAG_LOCUS425</name>
</gene>
<evidence type="ECO:0000256" key="1">
    <source>
        <dbReference type="ARBA" id="ARBA00008455"/>
    </source>
</evidence>
<keyword evidence="11" id="KW-1185">Reference proteome</keyword>
<dbReference type="InterPro" id="IPR000668">
    <property type="entry name" value="Peptidase_C1A_C"/>
</dbReference>
<dbReference type="AlphaFoldDB" id="A0A8J9VSC8"/>
<dbReference type="InterPro" id="IPR013128">
    <property type="entry name" value="Peptidase_C1A"/>
</dbReference>
<dbReference type="Pfam" id="PF00112">
    <property type="entry name" value="Peptidase_C1"/>
    <property type="match status" value="1"/>
</dbReference>
<dbReference type="PANTHER" id="PTHR12411">
    <property type="entry name" value="CYSTEINE PROTEASE FAMILY C1-RELATED"/>
    <property type="match status" value="1"/>
</dbReference>
<dbReference type="CDD" id="cd02248">
    <property type="entry name" value="Peptidase_C1A"/>
    <property type="match status" value="1"/>
</dbReference>
<dbReference type="PROSITE" id="PS00639">
    <property type="entry name" value="THIOL_PROTEASE_HIS"/>
    <property type="match status" value="1"/>
</dbReference>
<evidence type="ECO:0000256" key="4">
    <source>
        <dbReference type="ARBA" id="ARBA00022807"/>
    </source>
</evidence>
<comment type="similarity">
    <text evidence="1">Belongs to the peptidase C1 family.</text>
</comment>
<feature type="domain" description="Cathepsin propeptide inhibitor" evidence="9">
    <location>
        <begin position="31"/>
        <end position="91"/>
    </location>
</feature>
<dbReference type="EMBL" id="OV696686">
    <property type="protein sequence ID" value="CAH1227184.1"/>
    <property type="molecule type" value="Genomic_DNA"/>
</dbReference>
<dbReference type="SMART" id="SM00848">
    <property type="entry name" value="Inhibitor_I29"/>
    <property type="match status" value="1"/>
</dbReference>
<keyword evidence="6" id="KW-1015">Disulfide bond</keyword>
<keyword evidence="3" id="KW-0378">Hydrolase</keyword>
<keyword evidence="2" id="KW-0645">Protease</keyword>
<dbReference type="GO" id="GO:0008234">
    <property type="term" value="F:cysteine-type peptidase activity"/>
    <property type="evidence" value="ECO:0007669"/>
    <property type="project" value="UniProtKB-KW"/>
</dbReference>
<name>A0A8J9VSC8_BRALA</name>
<feature type="domain" description="Peptidase C1A papain C-terminal" evidence="8">
    <location>
        <begin position="121"/>
        <end position="337"/>
    </location>
</feature>
<proteinExistence type="inferred from homology"/>
<sequence>MHAKTETPHIKMKLLILVLTVTMATAMNPEWEAFKLIHGKQYNSPEEENVRRAIFEDNNQMIQEHNQEAAMGRRSYFMGMNQFGDLAHSEYLDLVVGPGLLQLNLSKPSEDVFESTPGLQVDDTVDWRQKGAVTPIKDQGHCGSCWAFSTTGSLEGQHFLKTGTLVSLSEQNLMDCSRRFGNQGCKGGLMDQAFRYIKSNGGIDTEECYPYMAKDEKSCQYKSSCSGATLSSYTDIKAMDEMALMQAVGTVGPVSVAIDASHKSLRFYKSGIYDEPECSRTKLDHGVLAVGYGTMDGMDYWLVKNSWGSAWGDMGYVKMSRNKNNQCGIATKASYPVV</sequence>
<dbReference type="SUPFAM" id="SSF54001">
    <property type="entry name" value="Cysteine proteinases"/>
    <property type="match status" value="1"/>
</dbReference>
<organism evidence="10 11">
    <name type="scientific">Branchiostoma lanceolatum</name>
    <name type="common">Common lancelet</name>
    <name type="synonym">Amphioxus lanceolatum</name>
    <dbReference type="NCBI Taxonomy" id="7740"/>
    <lineage>
        <taxon>Eukaryota</taxon>
        <taxon>Metazoa</taxon>
        <taxon>Chordata</taxon>
        <taxon>Cephalochordata</taxon>
        <taxon>Leptocardii</taxon>
        <taxon>Amphioxiformes</taxon>
        <taxon>Branchiostomatidae</taxon>
        <taxon>Branchiostoma</taxon>
    </lineage>
</organism>
<dbReference type="InterPro" id="IPR013201">
    <property type="entry name" value="Prot_inhib_I29"/>
</dbReference>
<dbReference type="Pfam" id="PF08246">
    <property type="entry name" value="Inhibitor_I29"/>
    <property type="match status" value="1"/>
</dbReference>
<dbReference type="PROSITE" id="PS00640">
    <property type="entry name" value="THIOL_PROTEASE_ASN"/>
    <property type="match status" value="1"/>
</dbReference>
<evidence type="ECO:0000256" key="6">
    <source>
        <dbReference type="ARBA" id="ARBA00023157"/>
    </source>
</evidence>
<dbReference type="Proteomes" id="UP000838412">
    <property type="component" value="Chromosome 1"/>
</dbReference>
<keyword evidence="5" id="KW-0865">Zymogen</keyword>
<evidence type="ECO:0000256" key="3">
    <source>
        <dbReference type="ARBA" id="ARBA00022801"/>
    </source>
</evidence>
<evidence type="ECO:0000256" key="5">
    <source>
        <dbReference type="ARBA" id="ARBA00023145"/>
    </source>
</evidence>
<keyword evidence="7" id="KW-0732">Signal</keyword>
<evidence type="ECO:0000259" key="8">
    <source>
        <dbReference type="SMART" id="SM00645"/>
    </source>
</evidence>
<evidence type="ECO:0000259" key="9">
    <source>
        <dbReference type="SMART" id="SM00848"/>
    </source>
</evidence>